<keyword evidence="2" id="KW-1185">Reference proteome</keyword>
<reference evidence="2" key="1">
    <citation type="submission" date="2022-10" db="EMBL/GenBank/DDBJ databases">
        <title>Genome assembly of Pristionchus species.</title>
        <authorList>
            <person name="Yoshida K."/>
            <person name="Sommer R.J."/>
        </authorList>
    </citation>
    <scope>NUCLEOTIDE SEQUENCE [LARGE SCALE GENOMIC DNA]</scope>
    <source>
        <strain evidence="2">RS5460</strain>
    </source>
</reference>
<name>A0AAN5D5B9_9BILA</name>
<dbReference type="AlphaFoldDB" id="A0AAN5D5B9"/>
<feature type="non-terminal residue" evidence="1">
    <location>
        <position position="113"/>
    </location>
</feature>
<dbReference type="EMBL" id="BTRK01000006">
    <property type="protein sequence ID" value="GMR56988.1"/>
    <property type="molecule type" value="Genomic_DNA"/>
</dbReference>
<proteinExistence type="predicted"/>
<gene>
    <name evidence="1" type="ORF">PMAYCL1PPCAC_27183</name>
</gene>
<protein>
    <submittedName>
        <fullName evidence="1">Uncharacterized protein</fullName>
    </submittedName>
</protein>
<comment type="caution">
    <text evidence="1">The sequence shown here is derived from an EMBL/GenBank/DDBJ whole genome shotgun (WGS) entry which is preliminary data.</text>
</comment>
<organism evidence="1 2">
    <name type="scientific">Pristionchus mayeri</name>
    <dbReference type="NCBI Taxonomy" id="1317129"/>
    <lineage>
        <taxon>Eukaryota</taxon>
        <taxon>Metazoa</taxon>
        <taxon>Ecdysozoa</taxon>
        <taxon>Nematoda</taxon>
        <taxon>Chromadorea</taxon>
        <taxon>Rhabditida</taxon>
        <taxon>Rhabditina</taxon>
        <taxon>Diplogasteromorpha</taxon>
        <taxon>Diplogasteroidea</taxon>
        <taxon>Neodiplogasteridae</taxon>
        <taxon>Pristionchus</taxon>
    </lineage>
</organism>
<dbReference type="Proteomes" id="UP001328107">
    <property type="component" value="Unassembled WGS sequence"/>
</dbReference>
<sequence>NLLFHGLDTLDSERFHRLGTSENPSLRVELNGPEESIIEQVSGLLSTFIKNVEIIALNFTADDFSICEKVLSGSTIDFLSVMNVRLVDSSASNIVSMASHSNRLLLDLHDDQI</sequence>
<evidence type="ECO:0000313" key="2">
    <source>
        <dbReference type="Proteomes" id="UP001328107"/>
    </source>
</evidence>
<evidence type="ECO:0000313" key="1">
    <source>
        <dbReference type="EMBL" id="GMR56988.1"/>
    </source>
</evidence>
<accession>A0AAN5D5B9</accession>
<feature type="non-terminal residue" evidence="1">
    <location>
        <position position="1"/>
    </location>
</feature>